<dbReference type="NCBIfam" id="NF041278">
    <property type="entry name" value="CmcJ_NvfI_EfuI"/>
    <property type="match status" value="1"/>
</dbReference>
<reference evidence="2" key="1">
    <citation type="submission" date="2023-06" db="EMBL/GenBank/DDBJ databases">
        <title>Genome-scale phylogeny and comparative genomics of the fungal order Sordariales.</title>
        <authorList>
            <consortium name="Lawrence Berkeley National Laboratory"/>
            <person name="Hensen N."/>
            <person name="Bonometti L."/>
            <person name="Westerberg I."/>
            <person name="Brannstrom I.O."/>
            <person name="Guillou S."/>
            <person name="Cros-Aarteil S."/>
            <person name="Calhoun S."/>
            <person name="Haridas S."/>
            <person name="Kuo A."/>
            <person name="Mondo S."/>
            <person name="Pangilinan J."/>
            <person name="Riley R."/>
            <person name="Labutti K."/>
            <person name="Andreopoulos B."/>
            <person name="Lipzen A."/>
            <person name="Chen C."/>
            <person name="Yanf M."/>
            <person name="Daum C."/>
            <person name="Ng V."/>
            <person name="Clum A."/>
            <person name="Steindorff A."/>
            <person name="Ohm R."/>
            <person name="Martin F."/>
            <person name="Silar P."/>
            <person name="Natvig D."/>
            <person name="Lalanne C."/>
            <person name="Gautier V."/>
            <person name="Ament-Velasquez S.L."/>
            <person name="Kruys A."/>
            <person name="Hutchinson M.I."/>
            <person name="Powell A.J."/>
            <person name="Barry K."/>
            <person name="Miller A.N."/>
            <person name="Grigoriev I.V."/>
            <person name="Debuchy R."/>
            <person name="Gladieux P."/>
            <person name="Thoren M.H."/>
            <person name="Johannesson H."/>
        </authorList>
    </citation>
    <scope>NUCLEOTIDE SEQUENCE</scope>
    <source>
        <strain evidence="2">SMH2532-1</strain>
    </source>
</reference>
<evidence type="ECO:0000256" key="1">
    <source>
        <dbReference type="ARBA" id="ARBA00023604"/>
    </source>
</evidence>
<comment type="similarity">
    <text evidence="1">Belongs to the asaB hydroxylase/desaturase family.</text>
</comment>
<dbReference type="PANTHER" id="PTHR34598:SF3">
    <property type="entry name" value="OXIDOREDUCTASE AN1597"/>
    <property type="match status" value="1"/>
</dbReference>
<dbReference type="GO" id="GO:0016491">
    <property type="term" value="F:oxidoreductase activity"/>
    <property type="evidence" value="ECO:0007669"/>
    <property type="project" value="InterPro"/>
</dbReference>
<keyword evidence="3" id="KW-1185">Reference proteome</keyword>
<dbReference type="AlphaFoldDB" id="A0AA39XZ51"/>
<dbReference type="PANTHER" id="PTHR34598">
    <property type="entry name" value="BLL6449 PROTEIN"/>
    <property type="match status" value="1"/>
</dbReference>
<proteinExistence type="inferred from homology"/>
<comment type="caution">
    <text evidence="2">The sequence shown here is derived from an EMBL/GenBank/DDBJ whole genome shotgun (WGS) entry which is preliminary data.</text>
</comment>
<organism evidence="2 3">
    <name type="scientific">Cercophora newfieldiana</name>
    <dbReference type="NCBI Taxonomy" id="92897"/>
    <lineage>
        <taxon>Eukaryota</taxon>
        <taxon>Fungi</taxon>
        <taxon>Dikarya</taxon>
        <taxon>Ascomycota</taxon>
        <taxon>Pezizomycotina</taxon>
        <taxon>Sordariomycetes</taxon>
        <taxon>Sordariomycetidae</taxon>
        <taxon>Sordariales</taxon>
        <taxon>Lasiosphaeriaceae</taxon>
        <taxon>Cercophora</taxon>
    </lineage>
</organism>
<evidence type="ECO:0000313" key="3">
    <source>
        <dbReference type="Proteomes" id="UP001174936"/>
    </source>
</evidence>
<name>A0AA39XZ51_9PEZI</name>
<sequence length="351" mass="40171">MAPRSALPEPVIHVPLNHIARSPKWETEKAYEIWVEELPPGLKRSNVEFQLVPNCPITNIRSLPPSEQPTLDREGYQILHSPFAEFEKLGLSSIEHLDGDEGKRRAMRTYLASMTEKLRDHYDGVKAVCFDWRVRKYAGRAYDRTPTIPVAAVQNATPASGEVRERTITAAFNVHGDGSPNNFKRQLLYLLDPDEQRELAEKKYRLRLIKYADVSLLLPFCLFVAPPCLQAATQFGMWRPVVDVETGPMAFCDVRSVLEDDWEQVDKVFGDWVEESMYLKHNPAHKWYWLSNQTADEVIAFAIWDSEKPHDMSAGVAHSSFLLPPHLDGKVPRQSIEMRLLLWTEPSHSVK</sequence>
<protein>
    <submittedName>
        <fullName evidence="2">Uncharacterized protein</fullName>
    </submittedName>
</protein>
<dbReference type="InterPro" id="IPR044053">
    <property type="entry name" value="AsaB-like"/>
</dbReference>
<gene>
    <name evidence="2" type="ORF">B0T16DRAFT_174494</name>
</gene>
<dbReference type="Proteomes" id="UP001174936">
    <property type="component" value="Unassembled WGS sequence"/>
</dbReference>
<dbReference type="EMBL" id="JAULSV010000005">
    <property type="protein sequence ID" value="KAK0642961.1"/>
    <property type="molecule type" value="Genomic_DNA"/>
</dbReference>
<evidence type="ECO:0000313" key="2">
    <source>
        <dbReference type="EMBL" id="KAK0642961.1"/>
    </source>
</evidence>
<accession>A0AA39XZ51</accession>